<feature type="transmembrane region" description="Helical" evidence="1">
    <location>
        <begin position="12"/>
        <end position="45"/>
    </location>
</feature>
<dbReference type="eggNOG" id="ENOG50311FV">
    <property type="taxonomic scope" value="Bacteria"/>
</dbReference>
<keyword evidence="1" id="KW-0472">Membrane</keyword>
<sequence>MKILHTINRWSFIITVLLYITIFGGLIAQFILGIIQVIIALYLTYKMNKNGLVHKAIRTYWSYVIPYLLLLLIFSNSNINPNELLIWIYLAVIPMALAGYFVYITKTLKNEMFLLASSETEEATENLN</sequence>
<protein>
    <submittedName>
        <fullName evidence="2">Uncharacterized protein</fullName>
    </submittedName>
</protein>
<dbReference type="EMBL" id="FNBD01000002">
    <property type="protein sequence ID" value="SDE65722.1"/>
    <property type="molecule type" value="Genomic_DNA"/>
</dbReference>
<keyword evidence="1" id="KW-1133">Transmembrane helix</keyword>
<dbReference type="Proteomes" id="UP000182114">
    <property type="component" value="Unassembled WGS sequence"/>
</dbReference>
<accession>A0A1G7EQ09</accession>
<feature type="transmembrane region" description="Helical" evidence="1">
    <location>
        <begin position="57"/>
        <end position="74"/>
    </location>
</feature>
<evidence type="ECO:0000313" key="2">
    <source>
        <dbReference type="EMBL" id="SDE65722.1"/>
    </source>
</evidence>
<name>A0A1G7EQ09_9FLAO</name>
<proteinExistence type="predicted"/>
<evidence type="ECO:0000313" key="3">
    <source>
        <dbReference type="Proteomes" id="UP000182114"/>
    </source>
</evidence>
<evidence type="ECO:0000256" key="1">
    <source>
        <dbReference type="SAM" id="Phobius"/>
    </source>
</evidence>
<feature type="transmembrane region" description="Helical" evidence="1">
    <location>
        <begin position="86"/>
        <end position="104"/>
    </location>
</feature>
<keyword evidence="1" id="KW-0812">Transmembrane</keyword>
<dbReference type="AlphaFoldDB" id="A0A1G7EQ09"/>
<gene>
    <name evidence="2" type="ORF">SAMN04487992_102444</name>
</gene>
<keyword evidence="3" id="KW-1185">Reference proteome</keyword>
<organism evidence="2 3">
    <name type="scientific">Cellulophaga baltica</name>
    <dbReference type="NCBI Taxonomy" id="76594"/>
    <lineage>
        <taxon>Bacteria</taxon>
        <taxon>Pseudomonadati</taxon>
        <taxon>Bacteroidota</taxon>
        <taxon>Flavobacteriia</taxon>
        <taxon>Flavobacteriales</taxon>
        <taxon>Flavobacteriaceae</taxon>
        <taxon>Cellulophaga</taxon>
    </lineage>
</organism>
<reference evidence="3" key="1">
    <citation type="submission" date="2016-10" db="EMBL/GenBank/DDBJ databases">
        <authorList>
            <person name="Varghese N."/>
            <person name="Submissions S."/>
        </authorList>
    </citation>
    <scope>NUCLEOTIDE SEQUENCE [LARGE SCALE GENOMIC DNA]</scope>
    <source>
        <strain evidence="3">DSM 24729</strain>
    </source>
</reference>
<dbReference type="RefSeq" id="WP_074537644.1">
    <property type="nucleotide sequence ID" value="NZ_FNBD01000002.1"/>
</dbReference>